<dbReference type="AlphaFoldDB" id="A0A3A9J8P9"/>
<evidence type="ECO:0000313" key="5">
    <source>
        <dbReference type="Proteomes" id="UP000278036"/>
    </source>
</evidence>
<keyword evidence="4" id="KW-1185">Reference proteome</keyword>
<sequence length="139" mass="15563">MGATMQGLPILIRLARKRADEQRAILAGAERQTLLAAEMLAGHAAHLQRETERARGQAEEMALWADWSRVAAGRQRQLQQALSMLQAQEAQIREALREDFAEIKRLEIARDTAASAARRQAARRAERAAEDAELRRAAR</sequence>
<evidence type="ECO:0000313" key="4">
    <source>
        <dbReference type="Proteomes" id="UP000274097"/>
    </source>
</evidence>
<evidence type="ECO:0008006" key="6">
    <source>
        <dbReference type="Google" id="ProtNLM"/>
    </source>
</evidence>
<proteinExistence type="predicted"/>
<gene>
    <name evidence="2" type="ORF">D6Z83_13510</name>
    <name evidence="3" type="ORF">EBE87_16755</name>
</gene>
<dbReference type="Proteomes" id="UP000278036">
    <property type="component" value="Unassembled WGS sequence"/>
</dbReference>
<comment type="caution">
    <text evidence="2">The sequence shown here is derived from an EMBL/GenBank/DDBJ whole genome shotgun (WGS) entry which is preliminary data.</text>
</comment>
<dbReference type="Proteomes" id="UP000274097">
    <property type="component" value="Unassembled WGS sequence"/>
</dbReference>
<dbReference type="EMBL" id="RAQU01000076">
    <property type="protein sequence ID" value="RKK03657.1"/>
    <property type="molecule type" value="Genomic_DNA"/>
</dbReference>
<evidence type="ECO:0000313" key="3">
    <source>
        <dbReference type="EMBL" id="RMI20248.1"/>
    </source>
</evidence>
<evidence type="ECO:0000313" key="2">
    <source>
        <dbReference type="EMBL" id="RKK03657.1"/>
    </source>
</evidence>
<reference evidence="2 5" key="1">
    <citation type="submission" date="2018-09" db="EMBL/GenBank/DDBJ databases">
        <title>Roseomonas sp. nov., isolated from feces of Tibetan antelopes in the Qinghai-Tibet plateau, China.</title>
        <authorList>
            <person name="Tian Z."/>
        </authorList>
    </citation>
    <scope>NUCLEOTIDE SEQUENCE [LARGE SCALE GENOMIC DNA]</scope>
    <source>
        <strain evidence="3 4">Z23</strain>
        <strain evidence="2 5">Z24</strain>
    </source>
</reference>
<name>A0A3A9J8P9_9PROT</name>
<organism evidence="2 5">
    <name type="scientific">Teichococcus wenyumeiae</name>
    <dbReference type="NCBI Taxonomy" id="2478470"/>
    <lineage>
        <taxon>Bacteria</taxon>
        <taxon>Pseudomonadati</taxon>
        <taxon>Pseudomonadota</taxon>
        <taxon>Alphaproteobacteria</taxon>
        <taxon>Acetobacterales</taxon>
        <taxon>Roseomonadaceae</taxon>
        <taxon>Roseomonas</taxon>
    </lineage>
</organism>
<dbReference type="OrthoDB" id="7285183at2"/>
<protein>
    <recommendedName>
        <fullName evidence="6">Flagellar FliJ protein</fullName>
    </recommendedName>
</protein>
<accession>A0A3A9J8P9</accession>
<dbReference type="EMBL" id="RFLX01000013">
    <property type="protein sequence ID" value="RMI20248.1"/>
    <property type="molecule type" value="Genomic_DNA"/>
</dbReference>
<dbReference type="InParanoid" id="A0A3A9J8P9"/>
<evidence type="ECO:0000256" key="1">
    <source>
        <dbReference type="SAM" id="MobiDB-lite"/>
    </source>
</evidence>
<feature type="compositionally biased region" description="Basic and acidic residues" evidence="1">
    <location>
        <begin position="123"/>
        <end position="139"/>
    </location>
</feature>
<feature type="region of interest" description="Disordered" evidence="1">
    <location>
        <begin position="117"/>
        <end position="139"/>
    </location>
</feature>